<reference evidence="14" key="1">
    <citation type="submission" date="2025-08" db="UniProtKB">
        <authorList>
            <consortium name="RefSeq"/>
        </authorList>
    </citation>
    <scope>IDENTIFICATION</scope>
    <source>
        <tissue evidence="14">Whole Larva</tissue>
    </source>
</reference>
<keyword evidence="4" id="KW-1003">Cell membrane</keyword>
<keyword evidence="8 12" id="KW-1133">Transmembrane helix</keyword>
<keyword evidence="7" id="KW-0965">Cell junction</keyword>
<gene>
    <name evidence="14" type="primary">LOC108568112</name>
    <name evidence="12" type="synonym">inx</name>
</gene>
<evidence type="ECO:0000256" key="3">
    <source>
        <dbReference type="ARBA" id="ARBA00022448"/>
    </source>
</evidence>
<comment type="subcellular location">
    <subcellularLocation>
        <location evidence="1">Cell junction</location>
        <location evidence="1">Gap junction</location>
    </subcellularLocation>
    <subcellularLocation>
        <location evidence="2 12">Cell membrane</location>
        <topology evidence="2 12">Multi-pass membrane protein</topology>
    </subcellularLocation>
</comment>
<dbReference type="Proteomes" id="UP000695000">
    <property type="component" value="Unplaced"/>
</dbReference>
<accession>A0ABM1NCH5</accession>
<keyword evidence="11 12" id="KW-0407">Ion channel</keyword>
<dbReference type="PRINTS" id="PR01262">
    <property type="entry name" value="INNEXIN"/>
</dbReference>
<evidence type="ECO:0000313" key="13">
    <source>
        <dbReference type="Proteomes" id="UP000695000"/>
    </source>
</evidence>
<dbReference type="PROSITE" id="PS51013">
    <property type="entry name" value="PANNEXIN"/>
    <property type="match status" value="1"/>
</dbReference>
<evidence type="ECO:0000256" key="1">
    <source>
        <dbReference type="ARBA" id="ARBA00004610"/>
    </source>
</evidence>
<keyword evidence="9 12" id="KW-0406">Ion transport</keyword>
<evidence type="ECO:0000313" key="14">
    <source>
        <dbReference type="RefSeq" id="XP_017784525.1"/>
    </source>
</evidence>
<evidence type="ECO:0000256" key="7">
    <source>
        <dbReference type="ARBA" id="ARBA00022949"/>
    </source>
</evidence>
<evidence type="ECO:0000256" key="5">
    <source>
        <dbReference type="ARBA" id="ARBA00022692"/>
    </source>
</evidence>
<comment type="similarity">
    <text evidence="12">Belongs to the pannexin family.</text>
</comment>
<keyword evidence="10 12" id="KW-0472">Membrane</keyword>
<comment type="function">
    <text evidence="12">Structural component of the gap junctions.</text>
</comment>
<name>A0ABM1NCH5_NICVS</name>
<evidence type="ECO:0000256" key="11">
    <source>
        <dbReference type="ARBA" id="ARBA00023303"/>
    </source>
</evidence>
<dbReference type="PANTHER" id="PTHR11893">
    <property type="entry name" value="INNEXIN"/>
    <property type="match status" value="1"/>
</dbReference>
<protein>
    <recommendedName>
        <fullName evidence="12">Innexin</fullName>
    </recommendedName>
</protein>
<sequence length="417" mass="48619">MLRIVNTLSANVKIRLNKHTIDNVAFQLHYRFTMWFMIVLTVLVSTELIGNHIQCLSGNGVDNRVINTFCFFTTTFTVVKYMNKSMLNQHDIAHPGVGSTGVNSDEPIQLHAYYQWVPYVLSFQALTFYIPHMIWKLKEGGRLKNLVAGLELAAYATDKNLNIGKFRTPTKSEINQKFRDLNLAFSKRLIVNKDWSKWLIICEFLNLFNIILQIILTNWFLDGAFLSLGPKLIKEHFDNNSDTFILDKVFPKMTKCTFHKYGASGTIQSHDAMCVLALNIINEKIYSFLWFWFLIILIVSVCALIWRAVTALFGRSRQLNALIYSMEYSKEMNPWRIVKAAKRSDYLDWLFLTYVSKNMNPLVFKTFISQLAKEWEEMELIPNLLDEENSLDSEDYKDNKLRYIDDDSFGTMNKKQY</sequence>
<keyword evidence="6" id="KW-0303">Gap junction</keyword>
<evidence type="ECO:0000256" key="12">
    <source>
        <dbReference type="RuleBase" id="RU010713"/>
    </source>
</evidence>
<evidence type="ECO:0000256" key="8">
    <source>
        <dbReference type="ARBA" id="ARBA00022989"/>
    </source>
</evidence>
<dbReference type="Pfam" id="PF00876">
    <property type="entry name" value="Innexin"/>
    <property type="match status" value="1"/>
</dbReference>
<feature type="transmembrane region" description="Helical" evidence="12">
    <location>
        <begin position="32"/>
        <end position="53"/>
    </location>
</feature>
<dbReference type="GeneID" id="108568112"/>
<organism evidence="13 14">
    <name type="scientific">Nicrophorus vespilloides</name>
    <name type="common">Boreal carrion beetle</name>
    <dbReference type="NCBI Taxonomy" id="110193"/>
    <lineage>
        <taxon>Eukaryota</taxon>
        <taxon>Metazoa</taxon>
        <taxon>Ecdysozoa</taxon>
        <taxon>Arthropoda</taxon>
        <taxon>Hexapoda</taxon>
        <taxon>Insecta</taxon>
        <taxon>Pterygota</taxon>
        <taxon>Neoptera</taxon>
        <taxon>Endopterygota</taxon>
        <taxon>Coleoptera</taxon>
        <taxon>Polyphaga</taxon>
        <taxon>Staphyliniformia</taxon>
        <taxon>Silphidae</taxon>
        <taxon>Nicrophorinae</taxon>
        <taxon>Nicrophorus</taxon>
    </lineage>
</organism>
<evidence type="ECO:0000256" key="9">
    <source>
        <dbReference type="ARBA" id="ARBA00023065"/>
    </source>
</evidence>
<keyword evidence="3 12" id="KW-0813">Transport</keyword>
<dbReference type="RefSeq" id="XP_017784525.1">
    <property type="nucleotide sequence ID" value="XM_017929036.1"/>
</dbReference>
<evidence type="ECO:0000256" key="6">
    <source>
        <dbReference type="ARBA" id="ARBA00022868"/>
    </source>
</evidence>
<evidence type="ECO:0000256" key="10">
    <source>
        <dbReference type="ARBA" id="ARBA00023136"/>
    </source>
</evidence>
<dbReference type="InterPro" id="IPR000990">
    <property type="entry name" value="Innexin"/>
</dbReference>
<proteinExistence type="inferred from homology"/>
<feature type="transmembrane region" description="Helical" evidence="12">
    <location>
        <begin position="289"/>
        <end position="309"/>
    </location>
</feature>
<keyword evidence="5 12" id="KW-0812">Transmembrane</keyword>
<evidence type="ECO:0000256" key="2">
    <source>
        <dbReference type="ARBA" id="ARBA00004651"/>
    </source>
</evidence>
<feature type="transmembrane region" description="Helical" evidence="12">
    <location>
        <begin position="65"/>
        <end position="82"/>
    </location>
</feature>
<dbReference type="PANTHER" id="PTHR11893:SF38">
    <property type="entry name" value="INNEXIN INX7"/>
    <property type="match status" value="1"/>
</dbReference>
<feature type="transmembrane region" description="Helical" evidence="12">
    <location>
        <begin position="198"/>
        <end position="221"/>
    </location>
</feature>
<keyword evidence="13" id="KW-1185">Reference proteome</keyword>
<evidence type="ECO:0000256" key="4">
    <source>
        <dbReference type="ARBA" id="ARBA00022475"/>
    </source>
</evidence>